<gene>
    <name evidence="2" type="ORF">CBF35_14360</name>
</gene>
<evidence type="ECO:0000313" key="2">
    <source>
        <dbReference type="EMBL" id="RST91390.1"/>
    </source>
</evidence>
<feature type="transmembrane region" description="Helical" evidence="1">
    <location>
        <begin position="218"/>
        <end position="241"/>
    </location>
</feature>
<feature type="transmembrane region" description="Helical" evidence="1">
    <location>
        <begin position="261"/>
        <end position="282"/>
    </location>
</feature>
<feature type="transmembrane region" description="Helical" evidence="1">
    <location>
        <begin position="314"/>
        <end position="335"/>
    </location>
</feature>
<evidence type="ECO:0008006" key="4">
    <source>
        <dbReference type="Google" id="ProtNLM"/>
    </source>
</evidence>
<protein>
    <recommendedName>
        <fullName evidence="4">YibE/F family protein</fullName>
    </recommendedName>
</protein>
<name>A0A429ZCI3_9ENTE</name>
<dbReference type="Pfam" id="PF07907">
    <property type="entry name" value="YibE_F"/>
    <property type="match status" value="1"/>
</dbReference>
<dbReference type="PANTHER" id="PTHR41771:SF1">
    <property type="entry name" value="MEMBRANE PROTEIN"/>
    <property type="match status" value="1"/>
</dbReference>
<evidence type="ECO:0000256" key="1">
    <source>
        <dbReference type="SAM" id="Phobius"/>
    </source>
</evidence>
<feature type="transmembrane region" description="Helical" evidence="1">
    <location>
        <begin position="141"/>
        <end position="157"/>
    </location>
</feature>
<feature type="transmembrane region" description="Helical" evidence="1">
    <location>
        <begin position="190"/>
        <end position="212"/>
    </location>
</feature>
<feature type="transmembrane region" description="Helical" evidence="1">
    <location>
        <begin position="163"/>
        <end position="183"/>
    </location>
</feature>
<feature type="transmembrane region" description="Helical" evidence="1">
    <location>
        <begin position="20"/>
        <end position="41"/>
    </location>
</feature>
<evidence type="ECO:0000313" key="3">
    <source>
        <dbReference type="Proteomes" id="UP000287239"/>
    </source>
</evidence>
<dbReference type="InterPro" id="IPR012507">
    <property type="entry name" value="YibE_F"/>
</dbReference>
<dbReference type="Proteomes" id="UP000287239">
    <property type="component" value="Unassembled WGS sequence"/>
</dbReference>
<dbReference type="EMBL" id="NGJU01000030">
    <property type="protein sequence ID" value="RST91390.1"/>
    <property type="molecule type" value="Genomic_DNA"/>
</dbReference>
<proteinExistence type="predicted"/>
<keyword evidence="1" id="KW-0472">Membrane</keyword>
<organism evidence="2 3">
    <name type="scientific">Vagococcus salmoninarum</name>
    <dbReference type="NCBI Taxonomy" id="2739"/>
    <lineage>
        <taxon>Bacteria</taxon>
        <taxon>Bacillati</taxon>
        <taxon>Bacillota</taxon>
        <taxon>Bacilli</taxon>
        <taxon>Lactobacillales</taxon>
        <taxon>Enterococcaceae</taxon>
        <taxon>Vagococcus</taxon>
    </lineage>
</organism>
<comment type="caution">
    <text evidence="2">The sequence shown here is derived from an EMBL/GenBank/DDBJ whole genome shotgun (WGS) entry which is preliminary data.</text>
</comment>
<accession>A0A429ZCI3</accession>
<keyword evidence="3" id="KW-1185">Reference proteome</keyword>
<reference evidence="2 3" key="1">
    <citation type="submission" date="2017-05" db="EMBL/GenBank/DDBJ databases">
        <title>Vagococcus spp. assemblies.</title>
        <authorList>
            <person name="Gulvik C.A."/>
        </authorList>
    </citation>
    <scope>NUCLEOTIDE SEQUENCE [LARGE SCALE GENOMIC DNA]</scope>
    <source>
        <strain evidence="2 3">NCFB 2777</strain>
    </source>
</reference>
<dbReference type="PANTHER" id="PTHR41771">
    <property type="entry name" value="MEMBRANE PROTEIN-RELATED"/>
    <property type="match status" value="1"/>
</dbReference>
<dbReference type="AlphaFoldDB" id="A0A429ZCI3"/>
<keyword evidence="1" id="KW-1133">Transmembrane helix</keyword>
<sequence>MTTGQKMEIGGQKLQQNKQWQGLKILGCWCLVILVLSPIYFRTKNYESYQETIGVVTQVSQGDSRDSEDEWQNRDREYQQQVTFELKNGEFQGETLTLPNSYTYSGVNDQRYQFKDKVFLDVKMEEGQLTGGINGVKRDESLAFLACLFILLLLIVGQKSGFFSLISLVVNGLFLSSLIDLFIKSNSTKLLLFFILGIPLFVIVSLVLVSGFNQKTGGAIIATLLGTYLSFSVGWLVITLLNHRGLRYEEMGFITRSPVDIFLASLLVGCLGAVMDVAMTIASSLHELTLKKPDITSQELIHSGKIIGKDLMGLMANVLLFSYISGALPLIIVLLKNRMSFNYTFSMVLSLEFGRALVGSLGIVLTIPLTIYTVVALLKFRRKPA</sequence>
<keyword evidence="1" id="KW-0812">Transmembrane</keyword>
<dbReference type="OrthoDB" id="5753718at2"/>
<feature type="transmembrane region" description="Helical" evidence="1">
    <location>
        <begin position="356"/>
        <end position="378"/>
    </location>
</feature>